<name>A0A239DEF5_9ACTN</name>
<evidence type="ECO:0000259" key="2">
    <source>
        <dbReference type="Pfam" id="PF25148"/>
    </source>
</evidence>
<accession>A0A239DEF5</accession>
<keyword evidence="4" id="KW-1185">Reference proteome</keyword>
<protein>
    <recommendedName>
        <fullName evidence="2">DUF7824 domain-containing protein</fullName>
    </recommendedName>
</protein>
<reference evidence="3 4" key="1">
    <citation type="submission" date="2017-06" db="EMBL/GenBank/DDBJ databases">
        <authorList>
            <person name="Kim H.J."/>
            <person name="Triplett B.A."/>
        </authorList>
    </citation>
    <scope>NUCLEOTIDE SEQUENCE [LARGE SCALE GENOMIC DNA]</scope>
    <source>
        <strain evidence="3 4">CGMCC 4.2132</strain>
    </source>
</reference>
<proteinExistence type="predicted"/>
<sequence>MTLWDEIRALIDARDLAGLGTRLAVLDDAGRREVARELPGHLKLVRRARNLWEGQGDWAEPMRVAGAGSLGGAAAVAAWLNRRDLVLFPWDAPRDTEALIKVISAREPQWQADLVARLALRIRDGDSPGAPLVMTLLRRTGVTPPQHDPLVLAWLGVTPSASRSRADPLLDVLLPRIFEAQGVGRALLDERSSPLSATSWLGVLAVLSSEGRVSRGMLLDGCVSRFLRGGDAQDLRFFARLHELLEPSPAEVESRARDYLRLLPVAPGPVAELSLKHLRRLDHLDPADVTEALEGLLFRAEGGLVRTGLTWLDQIVRQAPTRADELAPALATALGHGAHAVQERAVRLAVKHARHLTPPGAETLRAALATLPPDLGRQLAGAVGGEAEPEEEPEAFTPPELTAPEPAGPLPALPASVAEFENTAWFSTWQSVESWLASFARFATEDPEALRVALGRRTRHAPTVYGKDKWYSVSDWFTAMAAELVSPGAEPDGGGSEVKEAREFRNVLSIAGEIAAVVTRGFLREFGREVPAAATRGFLREVPAAMTRGSVREVGGGGPAPRKATPDRLPDASRVSVPHRFLLRRCAEVLAALKEDRLPSTLLATPTHDTGHLDPAEFLTRLEAVEAAGAEPMPADFQQALLRLPRTAGPEIVARAARLTSEAGRRAARWLADGPADPATRVRWKNHEDLRTNSFGERESGVSQGSMIAQLRVEPTGLVFVDELLGEASDERWGKHGGHLDWWPAFLPSHRDAVAAHYVPHLTHSWEQPVVQPAYVEMLAAADGPAGDATALLLAFFLARQHPDEGVRLLLRMAARGDLPVVALGRQLALLTTRTGAKLPHATAGLEQAARQGAHWEVWAVIRAALPHLLPKAGERPATGVTDLVTLGVTVAQWAGARGEIPEVTAVAGRKSSSRFTRECRRLRDLLVRP</sequence>
<evidence type="ECO:0000313" key="4">
    <source>
        <dbReference type="Proteomes" id="UP000198282"/>
    </source>
</evidence>
<dbReference type="EMBL" id="FZOD01000007">
    <property type="protein sequence ID" value="SNS30103.1"/>
    <property type="molecule type" value="Genomic_DNA"/>
</dbReference>
<dbReference type="Proteomes" id="UP000198282">
    <property type="component" value="Unassembled WGS sequence"/>
</dbReference>
<organism evidence="3 4">
    <name type="scientific">Streptosporangium subroseum</name>
    <dbReference type="NCBI Taxonomy" id="106412"/>
    <lineage>
        <taxon>Bacteria</taxon>
        <taxon>Bacillati</taxon>
        <taxon>Actinomycetota</taxon>
        <taxon>Actinomycetes</taxon>
        <taxon>Streptosporangiales</taxon>
        <taxon>Streptosporangiaceae</taxon>
        <taxon>Streptosporangium</taxon>
    </lineage>
</organism>
<dbReference type="RefSeq" id="WP_089206863.1">
    <property type="nucleotide sequence ID" value="NZ_FZOD01000007.1"/>
</dbReference>
<feature type="region of interest" description="Disordered" evidence="1">
    <location>
        <begin position="377"/>
        <end position="413"/>
    </location>
</feature>
<gene>
    <name evidence="3" type="ORF">SAMN05216276_100769</name>
</gene>
<feature type="domain" description="DUF7824" evidence="2">
    <location>
        <begin position="576"/>
        <end position="671"/>
    </location>
</feature>
<dbReference type="AlphaFoldDB" id="A0A239DEF5"/>
<dbReference type="OrthoDB" id="3245799at2"/>
<dbReference type="Pfam" id="PF25148">
    <property type="entry name" value="DUF7824"/>
    <property type="match status" value="1"/>
</dbReference>
<feature type="region of interest" description="Disordered" evidence="1">
    <location>
        <begin position="550"/>
        <end position="572"/>
    </location>
</feature>
<dbReference type="InterPro" id="IPR056726">
    <property type="entry name" value="DUF7824"/>
</dbReference>
<evidence type="ECO:0000313" key="3">
    <source>
        <dbReference type="EMBL" id="SNS30103.1"/>
    </source>
</evidence>
<evidence type="ECO:0000256" key="1">
    <source>
        <dbReference type="SAM" id="MobiDB-lite"/>
    </source>
</evidence>
<feature type="compositionally biased region" description="Low complexity" evidence="1">
    <location>
        <begin position="395"/>
        <end position="405"/>
    </location>
</feature>